<feature type="compositionally biased region" description="Basic and acidic residues" evidence="1">
    <location>
        <begin position="398"/>
        <end position="418"/>
    </location>
</feature>
<sequence>LQQVPAAVQAAVQTQGVAGVQRFADTTQVLVQVQPTAIPSALNFAQSAATPATPPAAFRQSSLVAAPLAAQPAAAPAAGGPLAAFNLSDAPAVQQAAAPAVPAAPVAEPAAAAAAPVYAQPQQLYPAAIAGQPVIQQLLSPVVQREQVAGLAGGFVAGTLPTAVLIGGPGAAQAIVPLDQSVADLFGAQTAAAAAAATSNSASAESSAPATDAAEEESTGADDAASAEDETSAAPRHSRSASKSGKIRSTPARKAKSADSEDDAVSAADAASDAAENDGLDAADAAGAGTRRKNSRASAKAGASSKGARRSSGRATRQDDDDDVDSADDKVARRRNRAGADDDADSADDKAATRRNRASADDDADSEDPLDDASTDTYEGRSGHRRISGGRLRGSRGSLREEAERVREEAAEEARDSVLSEIRAEASAQAALEASSELHVGIGTIVRDEGASRMRNEYETARDYRHGEAQTAYADDSTRTRAMHDDYQSGTAVRRYGAAESENIGTWDVKHAVSWANSRTNSYDEARSSYRPYDSYSGDSYAHGVSRYADSDRDSASGYSHTYPDGSYSDETYTHTYSDDSHSHTYADDSHPHTYIDDSYSDDTYSDDSSSRDYSEHSGSEERGSESQSSPYNLVNKHADSVFASDAAGALSQPSGSAGLSVTNSLRAVNDLDPLSYATQGCSFRSNLPLSAPPGSASGQPSVMIIGLPAQPTQSAVMRSVAPAASTVMVTKMVTPAVKVVYASDNDD</sequence>
<evidence type="ECO:0000256" key="1">
    <source>
        <dbReference type="SAM" id="MobiDB-lite"/>
    </source>
</evidence>
<dbReference type="EMBL" id="JANBUL010000259">
    <property type="protein sequence ID" value="KAJ2777936.1"/>
    <property type="molecule type" value="Genomic_DNA"/>
</dbReference>
<evidence type="ECO:0000313" key="2">
    <source>
        <dbReference type="EMBL" id="KAJ2777936.1"/>
    </source>
</evidence>
<feature type="compositionally biased region" description="Acidic residues" evidence="1">
    <location>
        <begin position="361"/>
        <end position="374"/>
    </location>
</feature>
<gene>
    <name evidence="2" type="ORF">H4R18_004896</name>
</gene>
<keyword evidence="3" id="KW-1185">Reference proteome</keyword>
<evidence type="ECO:0000313" key="3">
    <source>
        <dbReference type="Proteomes" id="UP001140217"/>
    </source>
</evidence>
<proteinExistence type="predicted"/>
<organism evidence="2 3">
    <name type="scientific">Coemansia javaensis</name>
    <dbReference type="NCBI Taxonomy" id="2761396"/>
    <lineage>
        <taxon>Eukaryota</taxon>
        <taxon>Fungi</taxon>
        <taxon>Fungi incertae sedis</taxon>
        <taxon>Zoopagomycota</taxon>
        <taxon>Kickxellomycotina</taxon>
        <taxon>Kickxellomycetes</taxon>
        <taxon>Kickxellales</taxon>
        <taxon>Kickxellaceae</taxon>
        <taxon>Coemansia</taxon>
    </lineage>
</organism>
<comment type="caution">
    <text evidence="2">The sequence shown here is derived from an EMBL/GenBank/DDBJ whole genome shotgun (WGS) entry which is preliminary data.</text>
</comment>
<dbReference type="OrthoDB" id="5584529at2759"/>
<feature type="compositionally biased region" description="Basic and acidic residues" evidence="1">
    <location>
        <begin position="584"/>
        <end position="596"/>
    </location>
</feature>
<accession>A0A9W8H842</accession>
<feature type="compositionally biased region" description="Basic and acidic residues" evidence="1">
    <location>
        <begin position="609"/>
        <end position="625"/>
    </location>
</feature>
<feature type="compositionally biased region" description="Low complexity" evidence="1">
    <location>
        <begin position="199"/>
        <end position="212"/>
    </location>
</feature>
<feature type="region of interest" description="Disordered" evidence="1">
    <location>
        <begin position="199"/>
        <end position="418"/>
    </location>
</feature>
<feature type="compositionally biased region" description="Acidic residues" evidence="1">
    <location>
        <begin position="213"/>
        <end position="231"/>
    </location>
</feature>
<feature type="region of interest" description="Disordered" evidence="1">
    <location>
        <begin position="518"/>
        <end position="570"/>
    </location>
</feature>
<feature type="compositionally biased region" description="Low complexity" evidence="1">
    <location>
        <begin position="296"/>
        <end position="306"/>
    </location>
</feature>
<feature type="region of interest" description="Disordered" evidence="1">
    <location>
        <begin position="461"/>
        <end position="481"/>
    </location>
</feature>
<name>A0A9W8H842_9FUNG</name>
<dbReference type="AlphaFoldDB" id="A0A9W8H842"/>
<dbReference type="Proteomes" id="UP001140217">
    <property type="component" value="Unassembled WGS sequence"/>
</dbReference>
<feature type="region of interest" description="Disordered" evidence="1">
    <location>
        <begin position="584"/>
        <end position="633"/>
    </location>
</feature>
<feature type="non-terminal residue" evidence="2">
    <location>
        <position position="1"/>
    </location>
</feature>
<protein>
    <submittedName>
        <fullName evidence="2">Uncharacterized protein</fullName>
    </submittedName>
</protein>
<reference evidence="2" key="1">
    <citation type="submission" date="2022-07" db="EMBL/GenBank/DDBJ databases">
        <title>Phylogenomic reconstructions and comparative analyses of Kickxellomycotina fungi.</title>
        <authorList>
            <person name="Reynolds N.K."/>
            <person name="Stajich J.E."/>
            <person name="Barry K."/>
            <person name="Grigoriev I.V."/>
            <person name="Crous P."/>
            <person name="Smith M.E."/>
        </authorList>
    </citation>
    <scope>NUCLEOTIDE SEQUENCE</scope>
    <source>
        <strain evidence="2">NBRC 105414</strain>
    </source>
</reference>
<feature type="compositionally biased region" description="Low complexity" evidence="1">
    <location>
        <begin position="265"/>
        <end position="274"/>
    </location>
</feature>